<gene>
    <name evidence="3" type="ORF">MICPUCDRAFT_17358</name>
</gene>
<dbReference type="InterPro" id="IPR001461">
    <property type="entry name" value="Aspartic_peptidase_A1"/>
</dbReference>
<dbReference type="AlphaFoldDB" id="C1MT34"/>
<sequence>MPVRGSLREHGYHYAEVALGTFDPPRFFQVIVDTGSSYLYVPCGDCGEKCGTHTNATYDLAHSTTGLGVLCTDRDCPTTCPRARGRGRRRRRLLGADGGGDVPRCEFSASYAEMSSVRGRVVRDRIHLGEEIGAVDVTFGCTMEEKGSIFRQEADGLMGMGRANDMSMPVQLSRRHGLADVFSLCYNNFTG</sequence>
<dbReference type="OrthoDB" id="2747330at2759"/>
<dbReference type="PROSITE" id="PS51767">
    <property type="entry name" value="PEPTIDASE_A1"/>
    <property type="match status" value="1"/>
</dbReference>
<keyword evidence="4" id="KW-1185">Reference proteome</keyword>
<dbReference type="InterPro" id="IPR021109">
    <property type="entry name" value="Peptidase_aspartic_dom_sf"/>
</dbReference>
<dbReference type="PANTHER" id="PTHR13683:SF817">
    <property type="entry name" value="OS07G0592200 PROTEIN"/>
    <property type="match status" value="1"/>
</dbReference>
<evidence type="ECO:0000313" key="4">
    <source>
        <dbReference type="Proteomes" id="UP000001876"/>
    </source>
</evidence>
<dbReference type="eggNOG" id="KOG1339">
    <property type="taxonomic scope" value="Eukaryota"/>
</dbReference>
<dbReference type="RefSeq" id="XP_003058423.1">
    <property type="nucleotide sequence ID" value="XM_003058377.1"/>
</dbReference>
<proteinExistence type="inferred from homology"/>
<evidence type="ECO:0000256" key="1">
    <source>
        <dbReference type="ARBA" id="ARBA00007447"/>
    </source>
</evidence>
<dbReference type="InterPro" id="IPR033121">
    <property type="entry name" value="PEPTIDASE_A1"/>
</dbReference>
<dbReference type="PROSITE" id="PS00141">
    <property type="entry name" value="ASP_PROTEASE"/>
    <property type="match status" value="1"/>
</dbReference>
<dbReference type="PANTHER" id="PTHR13683">
    <property type="entry name" value="ASPARTYL PROTEASES"/>
    <property type="match status" value="1"/>
</dbReference>
<dbReference type="Pfam" id="PF14543">
    <property type="entry name" value="TAXi_N"/>
    <property type="match status" value="1"/>
</dbReference>
<comment type="similarity">
    <text evidence="1">Belongs to the peptidase A1 family.</text>
</comment>
<dbReference type="InterPro" id="IPR032861">
    <property type="entry name" value="TAXi_N"/>
</dbReference>
<dbReference type="GeneID" id="9684230"/>
<dbReference type="GO" id="GO:0006508">
    <property type="term" value="P:proteolysis"/>
    <property type="evidence" value="ECO:0007669"/>
    <property type="project" value="InterPro"/>
</dbReference>
<dbReference type="EMBL" id="GG663739">
    <property type="protein sequence ID" value="EEH56878.1"/>
    <property type="molecule type" value="Genomic_DNA"/>
</dbReference>
<reference evidence="3 4" key="1">
    <citation type="journal article" date="2009" name="Science">
        <title>Green evolution and dynamic adaptations revealed by genomes of the marine picoeukaryotes Micromonas.</title>
        <authorList>
            <person name="Worden A.Z."/>
            <person name="Lee J.H."/>
            <person name="Mock T."/>
            <person name="Rouze P."/>
            <person name="Simmons M.P."/>
            <person name="Aerts A.L."/>
            <person name="Allen A.E."/>
            <person name="Cuvelier M.L."/>
            <person name="Derelle E."/>
            <person name="Everett M.V."/>
            <person name="Foulon E."/>
            <person name="Grimwood J."/>
            <person name="Gundlach H."/>
            <person name="Henrissat B."/>
            <person name="Napoli C."/>
            <person name="McDonald S.M."/>
            <person name="Parker M.S."/>
            <person name="Rombauts S."/>
            <person name="Salamov A."/>
            <person name="Von Dassow P."/>
            <person name="Badger J.H."/>
            <person name="Coutinho P.M."/>
            <person name="Demir E."/>
            <person name="Dubchak I."/>
            <person name="Gentemann C."/>
            <person name="Eikrem W."/>
            <person name="Gready J.E."/>
            <person name="John U."/>
            <person name="Lanier W."/>
            <person name="Lindquist E.A."/>
            <person name="Lucas S."/>
            <person name="Mayer K.F."/>
            <person name="Moreau H."/>
            <person name="Not F."/>
            <person name="Otillar R."/>
            <person name="Panaud O."/>
            <person name="Pangilinan J."/>
            <person name="Paulsen I."/>
            <person name="Piegu B."/>
            <person name="Poliakov A."/>
            <person name="Robbens S."/>
            <person name="Schmutz J."/>
            <person name="Toulza E."/>
            <person name="Wyss T."/>
            <person name="Zelensky A."/>
            <person name="Zhou K."/>
            <person name="Armbrust E.V."/>
            <person name="Bhattacharya D."/>
            <person name="Goodenough U.W."/>
            <person name="Van de Peer Y."/>
            <person name="Grigoriev I.V."/>
        </authorList>
    </citation>
    <scope>NUCLEOTIDE SEQUENCE [LARGE SCALE GENOMIC DNA]</scope>
    <source>
        <strain evidence="3 4">CCMP1545</strain>
    </source>
</reference>
<protein>
    <submittedName>
        <fullName evidence="3">Predicted protein</fullName>
    </submittedName>
</protein>
<dbReference type="Gene3D" id="2.40.70.10">
    <property type="entry name" value="Acid Proteases"/>
    <property type="match status" value="1"/>
</dbReference>
<name>C1MT34_MICPC</name>
<evidence type="ECO:0000313" key="3">
    <source>
        <dbReference type="EMBL" id="EEH56878.1"/>
    </source>
</evidence>
<dbReference type="GO" id="GO:0004190">
    <property type="term" value="F:aspartic-type endopeptidase activity"/>
    <property type="evidence" value="ECO:0007669"/>
    <property type="project" value="InterPro"/>
</dbReference>
<accession>C1MT34</accession>
<dbReference type="KEGG" id="mpp:MICPUCDRAFT_17358"/>
<dbReference type="Proteomes" id="UP000001876">
    <property type="component" value="Unassembled WGS sequence"/>
</dbReference>
<feature type="non-terminal residue" evidence="3">
    <location>
        <position position="191"/>
    </location>
</feature>
<evidence type="ECO:0000259" key="2">
    <source>
        <dbReference type="PROSITE" id="PS51767"/>
    </source>
</evidence>
<dbReference type="STRING" id="564608.C1MT34"/>
<dbReference type="SUPFAM" id="SSF50630">
    <property type="entry name" value="Acid proteases"/>
    <property type="match status" value="1"/>
</dbReference>
<organism evidence="4">
    <name type="scientific">Micromonas pusilla (strain CCMP1545)</name>
    <name type="common">Picoplanktonic green alga</name>
    <dbReference type="NCBI Taxonomy" id="564608"/>
    <lineage>
        <taxon>Eukaryota</taxon>
        <taxon>Viridiplantae</taxon>
        <taxon>Chlorophyta</taxon>
        <taxon>Mamiellophyceae</taxon>
        <taxon>Mamiellales</taxon>
        <taxon>Mamiellaceae</taxon>
        <taxon>Micromonas</taxon>
    </lineage>
</organism>
<dbReference type="InterPro" id="IPR001969">
    <property type="entry name" value="Aspartic_peptidase_AS"/>
</dbReference>
<feature type="domain" description="Peptidase A1" evidence="2">
    <location>
        <begin position="13"/>
        <end position="191"/>
    </location>
</feature>